<sequence>MPYISIETIIGVILLFIVILGSQLWPSSMTGNSPATFQSASTTHGELNKKSKKKPKKKLKPQKYTAEGDHNSSPMVSATVTADGASLPDPVKEQADCRLAEDKKDEILTGRLFHDDREKEISGSTLIEGERERSSSDNQVIKAAACLLELSEDKAEMTSAQPHVVTAAVTASATRNDPSPSSSKTNVQKYEDGRLSNDRYLKPLKDQTTGEDDKMWNIVASKKKRPSSPNITSPFKSDLQATSLPLPVATKGQKKNAKKSEAKKAQRHADEIDRLQRLAKHKKDLERERINELYSSREKRLGGKATVTSNGKLVWD</sequence>
<organism evidence="2">
    <name type="scientific">Cryptococcus bacillisporus CA1280</name>
    <dbReference type="NCBI Taxonomy" id="1296109"/>
    <lineage>
        <taxon>Eukaryota</taxon>
        <taxon>Fungi</taxon>
        <taxon>Dikarya</taxon>
        <taxon>Basidiomycota</taxon>
        <taxon>Agaricomycotina</taxon>
        <taxon>Tremellomycetes</taxon>
        <taxon>Tremellales</taxon>
        <taxon>Cryptococcaceae</taxon>
        <taxon>Cryptococcus</taxon>
        <taxon>Cryptococcus gattii species complex</taxon>
    </lineage>
</organism>
<proteinExistence type="predicted"/>
<feature type="region of interest" description="Disordered" evidence="1">
    <location>
        <begin position="30"/>
        <end position="75"/>
    </location>
</feature>
<feature type="compositionally biased region" description="Basic and acidic residues" evidence="1">
    <location>
        <begin position="258"/>
        <end position="276"/>
    </location>
</feature>
<feature type="compositionally biased region" description="Basic residues" evidence="1">
    <location>
        <begin position="50"/>
        <end position="61"/>
    </location>
</feature>
<gene>
    <name evidence="2" type="ORF">I312_02239</name>
</gene>
<feature type="compositionally biased region" description="Basic and acidic residues" evidence="1">
    <location>
        <begin position="189"/>
        <end position="205"/>
    </location>
</feature>
<reference evidence="2" key="1">
    <citation type="submission" date="2015-01" db="EMBL/GenBank/DDBJ databases">
        <title>The Genome Sequence of Cryptococcus gattii CA1280.</title>
        <authorList>
            <consortium name="The Broad Institute Genomics Platform"/>
            <person name="Cuomo C."/>
            <person name="Litvintseva A."/>
            <person name="Chen Y."/>
            <person name="Heitman J."/>
            <person name="Sun S."/>
            <person name="Springer D."/>
            <person name="Dromer F."/>
            <person name="Young S."/>
            <person name="Zeng Q."/>
            <person name="Gargeya S."/>
            <person name="Abouelleil A."/>
            <person name="Alvarado L."/>
            <person name="Chapman S.B."/>
            <person name="Gainer-Dewar J."/>
            <person name="Goldberg J."/>
            <person name="Griggs A."/>
            <person name="Gujja S."/>
            <person name="Hansen M."/>
            <person name="Howarth C."/>
            <person name="Imamovic A."/>
            <person name="Larimer J."/>
            <person name="Murphy C."/>
            <person name="Naylor J."/>
            <person name="Pearson M."/>
            <person name="Priest M."/>
            <person name="Roberts A."/>
            <person name="Saif S."/>
            <person name="Shea T."/>
            <person name="Sykes S."/>
            <person name="Wortman J."/>
            <person name="Nusbaum C."/>
            <person name="Birren B."/>
        </authorList>
    </citation>
    <scope>NUCLEOTIDE SEQUENCE [LARGE SCALE GENOMIC DNA]</scope>
    <source>
        <strain evidence="2">CA1280</strain>
    </source>
</reference>
<feature type="compositionally biased region" description="Polar residues" evidence="1">
    <location>
        <begin position="30"/>
        <end position="45"/>
    </location>
</feature>
<dbReference type="EMBL" id="KN847977">
    <property type="protein sequence ID" value="KIR48395.1"/>
    <property type="molecule type" value="Genomic_DNA"/>
</dbReference>
<dbReference type="OrthoDB" id="2564465at2759"/>
<feature type="compositionally biased region" description="Polar residues" evidence="1">
    <location>
        <begin position="175"/>
        <end position="188"/>
    </location>
</feature>
<accession>A0A0D0VSQ1</accession>
<name>A0A0D0VSQ1_CRYGA</name>
<protein>
    <submittedName>
        <fullName evidence="2">Uncharacterized protein</fullName>
    </submittedName>
</protein>
<feature type="compositionally biased region" description="Polar residues" evidence="1">
    <location>
        <begin position="227"/>
        <end position="243"/>
    </location>
</feature>
<evidence type="ECO:0000313" key="2">
    <source>
        <dbReference type="EMBL" id="KIR48395.1"/>
    </source>
</evidence>
<dbReference type="HOGENOM" id="CLU_1015708_0_0_1"/>
<dbReference type="AlphaFoldDB" id="A0A0D0VSQ1"/>
<evidence type="ECO:0000256" key="1">
    <source>
        <dbReference type="SAM" id="MobiDB-lite"/>
    </source>
</evidence>
<feature type="region of interest" description="Disordered" evidence="1">
    <location>
        <begin position="170"/>
        <end position="280"/>
    </location>
</feature>